<protein>
    <submittedName>
        <fullName evidence="3">Response regulator receiver protein</fullName>
    </submittedName>
</protein>
<dbReference type="eggNOG" id="arCOG02589">
    <property type="taxonomic scope" value="Archaea"/>
</dbReference>
<dbReference type="EMBL" id="CP001338">
    <property type="protein sequence ID" value="ACL17557.1"/>
    <property type="molecule type" value="Genomic_DNA"/>
</dbReference>
<feature type="modified residue" description="4-aspartylphosphate" evidence="1">
    <location>
        <position position="60"/>
    </location>
</feature>
<reference evidence="3 4" key="1">
    <citation type="journal article" date="2015" name="Genome Announc.">
        <title>Complete Genome Sequence of Methanosphaerula palustris E1-9CT, a Hydrogenotrophic Methanogen Isolated from a Minerotrophic Fen Peatland.</title>
        <authorList>
            <person name="Cadillo-Quiroz H."/>
            <person name="Browne P."/>
            <person name="Kyrpides N."/>
            <person name="Woyke T."/>
            <person name="Goodwin L."/>
            <person name="Detter C."/>
            <person name="Yavitt J.B."/>
            <person name="Zinder S.H."/>
        </authorList>
    </citation>
    <scope>NUCLEOTIDE SEQUENCE [LARGE SCALE GENOMIC DNA]</scope>
    <source>
        <strain evidence="4">ATCC BAA-1556 / DSM 19958 / E1-9c</strain>
    </source>
</reference>
<dbReference type="InterPro" id="IPR052893">
    <property type="entry name" value="TCS_response_regulator"/>
</dbReference>
<name>B8GE56_METPE</name>
<dbReference type="PROSITE" id="PS50110">
    <property type="entry name" value="RESPONSE_REGULATORY"/>
    <property type="match status" value="1"/>
</dbReference>
<evidence type="ECO:0000313" key="4">
    <source>
        <dbReference type="Proteomes" id="UP000002457"/>
    </source>
</evidence>
<dbReference type="SUPFAM" id="SSF52172">
    <property type="entry name" value="CheY-like"/>
    <property type="match status" value="1"/>
</dbReference>
<evidence type="ECO:0000313" key="3">
    <source>
        <dbReference type="EMBL" id="ACL17557.1"/>
    </source>
</evidence>
<dbReference type="KEGG" id="mpl:Mpal_2268"/>
<dbReference type="Gene3D" id="3.40.50.2300">
    <property type="match status" value="1"/>
</dbReference>
<dbReference type="PANTHER" id="PTHR44520:SF2">
    <property type="entry name" value="RESPONSE REGULATOR RCP1"/>
    <property type="match status" value="1"/>
</dbReference>
<dbReference type="AlphaFoldDB" id="B8GE56"/>
<dbReference type="GO" id="GO:0000160">
    <property type="term" value="P:phosphorelay signal transduction system"/>
    <property type="evidence" value="ECO:0007669"/>
    <property type="project" value="InterPro"/>
</dbReference>
<dbReference type="Proteomes" id="UP000002457">
    <property type="component" value="Chromosome"/>
</dbReference>
<dbReference type="HOGENOM" id="CLU_000445_69_17_2"/>
<evidence type="ECO:0000256" key="1">
    <source>
        <dbReference type="PROSITE-ProRule" id="PRU00169"/>
    </source>
</evidence>
<dbReference type="InterPro" id="IPR001789">
    <property type="entry name" value="Sig_transdc_resp-reg_receiver"/>
</dbReference>
<dbReference type="Pfam" id="PF00072">
    <property type="entry name" value="Response_reg"/>
    <property type="match status" value="1"/>
</dbReference>
<feature type="domain" description="Response regulatory" evidence="2">
    <location>
        <begin position="2"/>
        <end position="127"/>
    </location>
</feature>
<proteinExistence type="predicted"/>
<keyword evidence="1" id="KW-0597">Phosphoprotein</keyword>
<dbReference type="CDD" id="cd17557">
    <property type="entry name" value="REC_Rcp-like"/>
    <property type="match status" value="1"/>
</dbReference>
<gene>
    <name evidence="3" type="ordered locus">Mpal_2268</name>
</gene>
<dbReference type="SMART" id="SM00448">
    <property type="entry name" value="REC"/>
    <property type="match status" value="1"/>
</dbReference>
<accession>B8GE56</accession>
<dbReference type="PANTHER" id="PTHR44520">
    <property type="entry name" value="RESPONSE REGULATOR RCP1-RELATED"/>
    <property type="match status" value="1"/>
</dbReference>
<keyword evidence="4" id="KW-1185">Reference proteome</keyword>
<evidence type="ECO:0000259" key="2">
    <source>
        <dbReference type="PROSITE" id="PS50110"/>
    </source>
</evidence>
<dbReference type="STRING" id="521011.Mpal_2268"/>
<sequence>MEILLVEDNPADIRLTKEALKEADQKVNLNVVMNGVSALQFLRTSGSSPDHPRPDLIILDLNLPKKNGREVLADVKGDPELRTIPVVVLTTSTADEDILTSYHLHANCYVHKPMDLERFIEVILSIQSFWYWMVVRPAERIRDPW</sequence>
<organism evidence="3 4">
    <name type="scientific">Methanosphaerula palustris (strain ATCC BAA-1556 / DSM 19958 / E1-9c)</name>
    <dbReference type="NCBI Taxonomy" id="521011"/>
    <lineage>
        <taxon>Archaea</taxon>
        <taxon>Methanobacteriati</taxon>
        <taxon>Methanobacteriota</taxon>
        <taxon>Stenosarchaea group</taxon>
        <taxon>Methanomicrobia</taxon>
        <taxon>Methanomicrobiales</taxon>
        <taxon>Methanoregulaceae</taxon>
        <taxon>Methanosphaerula</taxon>
    </lineage>
</organism>
<dbReference type="InterPro" id="IPR011006">
    <property type="entry name" value="CheY-like_superfamily"/>
</dbReference>